<feature type="region of interest" description="Disordered" evidence="1">
    <location>
        <begin position="226"/>
        <end position="246"/>
    </location>
</feature>
<dbReference type="Gene3D" id="2.60.120.260">
    <property type="entry name" value="Galactose-binding domain-like"/>
    <property type="match status" value="1"/>
</dbReference>
<accession>A0A9P5ZUU7</accession>
<reference evidence="3" key="1">
    <citation type="submission" date="2020-11" db="EMBL/GenBank/DDBJ databases">
        <authorList>
            <consortium name="DOE Joint Genome Institute"/>
            <person name="Ahrendt S."/>
            <person name="Riley R."/>
            <person name="Andreopoulos W."/>
            <person name="Labutti K."/>
            <person name="Pangilinan J."/>
            <person name="Ruiz-Duenas F.J."/>
            <person name="Barrasa J.M."/>
            <person name="Sanchez-Garcia M."/>
            <person name="Camarero S."/>
            <person name="Miyauchi S."/>
            <person name="Serrano A."/>
            <person name="Linde D."/>
            <person name="Babiker R."/>
            <person name="Drula E."/>
            <person name="Ayuso-Fernandez I."/>
            <person name="Pacheco R."/>
            <person name="Padilla G."/>
            <person name="Ferreira P."/>
            <person name="Barriuso J."/>
            <person name="Kellner H."/>
            <person name="Castanera R."/>
            <person name="Alfaro M."/>
            <person name="Ramirez L."/>
            <person name="Pisabarro A.G."/>
            <person name="Kuo A."/>
            <person name="Tritt A."/>
            <person name="Lipzen A."/>
            <person name="He G."/>
            <person name="Yan M."/>
            <person name="Ng V."/>
            <person name="Cullen D."/>
            <person name="Martin F."/>
            <person name="Rosso M.-N."/>
            <person name="Henrissat B."/>
            <person name="Hibbett D."/>
            <person name="Martinez A.T."/>
            <person name="Grigoriev I.V."/>
        </authorList>
    </citation>
    <scope>NUCLEOTIDE SEQUENCE</scope>
    <source>
        <strain evidence="3">ATCC 90797</strain>
    </source>
</reference>
<comment type="caution">
    <text evidence="3">The sequence shown here is derived from an EMBL/GenBank/DDBJ whole genome shotgun (WGS) entry which is preliminary data.</text>
</comment>
<proteinExistence type="predicted"/>
<protein>
    <recommendedName>
        <fullName evidence="5">Transmembrane protein</fullName>
    </recommendedName>
</protein>
<dbReference type="EMBL" id="MU154596">
    <property type="protein sequence ID" value="KAF9492764.1"/>
    <property type="molecule type" value="Genomic_DNA"/>
</dbReference>
<evidence type="ECO:0000256" key="2">
    <source>
        <dbReference type="SAM" id="Phobius"/>
    </source>
</evidence>
<dbReference type="OrthoDB" id="2969727at2759"/>
<gene>
    <name evidence="3" type="ORF">BDN71DRAFT_1451066</name>
</gene>
<feature type="transmembrane region" description="Helical" evidence="2">
    <location>
        <begin position="324"/>
        <end position="344"/>
    </location>
</feature>
<keyword evidence="2" id="KW-1133">Transmembrane helix</keyword>
<organism evidence="3 4">
    <name type="scientific">Pleurotus eryngii</name>
    <name type="common">Boletus of the steppes</name>
    <dbReference type="NCBI Taxonomy" id="5323"/>
    <lineage>
        <taxon>Eukaryota</taxon>
        <taxon>Fungi</taxon>
        <taxon>Dikarya</taxon>
        <taxon>Basidiomycota</taxon>
        <taxon>Agaricomycotina</taxon>
        <taxon>Agaricomycetes</taxon>
        <taxon>Agaricomycetidae</taxon>
        <taxon>Agaricales</taxon>
        <taxon>Pleurotineae</taxon>
        <taxon>Pleurotaceae</taxon>
        <taxon>Pleurotus</taxon>
    </lineage>
</organism>
<name>A0A9P5ZUU7_PLEER</name>
<feature type="compositionally biased region" description="Low complexity" evidence="1">
    <location>
        <begin position="447"/>
        <end position="466"/>
    </location>
</feature>
<keyword evidence="4" id="KW-1185">Reference proteome</keyword>
<feature type="region of interest" description="Disordered" evidence="1">
    <location>
        <begin position="351"/>
        <end position="373"/>
    </location>
</feature>
<keyword evidence="2" id="KW-0472">Membrane</keyword>
<dbReference type="Proteomes" id="UP000807025">
    <property type="component" value="Unassembled WGS sequence"/>
</dbReference>
<feature type="compositionally biased region" description="Pro residues" evidence="1">
    <location>
        <begin position="362"/>
        <end position="373"/>
    </location>
</feature>
<keyword evidence="2" id="KW-0812">Transmembrane</keyword>
<feature type="compositionally biased region" description="Basic and acidic residues" evidence="1">
    <location>
        <begin position="469"/>
        <end position="494"/>
    </location>
</feature>
<evidence type="ECO:0000313" key="3">
    <source>
        <dbReference type="EMBL" id="KAF9492764.1"/>
    </source>
</evidence>
<dbReference type="AlphaFoldDB" id="A0A9P5ZUU7"/>
<feature type="region of interest" description="Disordered" evidence="1">
    <location>
        <begin position="447"/>
        <end position="496"/>
    </location>
</feature>
<evidence type="ECO:0008006" key="5">
    <source>
        <dbReference type="Google" id="ProtNLM"/>
    </source>
</evidence>
<sequence>MPSSGLTILVDNTDANFTFNSPWSLSLPEPIWVNETYTAYNSFGEGNGTLGYGFEGGYCLRYVSRCYHIDLGTAIAFYGHADGQLLASNDGASPTYHPPGLQFQIYQQWFKFADLADTHHDISLGFSTNVYFDYAVISAGQSTPLQGRSILVDDSDAAMNYTGAWSEQSDQMYAIGDGLQQIPHGGSVHRSSKAGDYVLLQFTGSSISVYGIVQWQNPGRISTAYTLDGSGSPQTTTISSDGQRNPYTDQPNYLFYHADLAPGNHTLVITVTEITNQQSFLLDYILYTAAFDSLAAMPALTPSDIHPWTPPRIVRAKKPFPKGAIAGAAVGAAVLLALVIFLVYRMRRRRHPKSSGERPEIDPLPEPVVRPFEPPSYTPTPTISLYQPSHVDVGASSIGGYTYPAGSSVAGTSSSTSHPPAAPTTPSALLPHSQCYPPYLRPFSHSLASPTAPTSPSASSSEPSIPLDALDRPDPVHARSPISEKRSSRLEKQSKASVVIHQTHYPQGARLSVSKSYSDLAPNSRARRTSGQSHQAPYIHGYSSGTHGIRMSPTDVNMYRA</sequence>
<evidence type="ECO:0000256" key="1">
    <source>
        <dbReference type="SAM" id="MobiDB-lite"/>
    </source>
</evidence>
<feature type="region of interest" description="Disordered" evidence="1">
    <location>
        <begin position="407"/>
        <end position="429"/>
    </location>
</feature>
<feature type="region of interest" description="Disordered" evidence="1">
    <location>
        <begin position="521"/>
        <end position="549"/>
    </location>
</feature>
<evidence type="ECO:0000313" key="4">
    <source>
        <dbReference type="Proteomes" id="UP000807025"/>
    </source>
</evidence>